<dbReference type="EMBL" id="JACHTF010000020">
    <property type="protein sequence ID" value="MBB1061879.1"/>
    <property type="molecule type" value="Genomic_DNA"/>
</dbReference>
<name>A0A7W3TPN8_9GAMM</name>
<gene>
    <name evidence="1" type="ORF">H4F98_14990</name>
</gene>
<organism evidence="1 2">
    <name type="scientific">Marilutibacter spongiae</name>
    <dbReference type="NCBI Taxonomy" id="2025720"/>
    <lineage>
        <taxon>Bacteria</taxon>
        <taxon>Pseudomonadati</taxon>
        <taxon>Pseudomonadota</taxon>
        <taxon>Gammaproteobacteria</taxon>
        <taxon>Lysobacterales</taxon>
        <taxon>Lysobacteraceae</taxon>
        <taxon>Marilutibacter</taxon>
    </lineage>
</organism>
<evidence type="ECO:0000313" key="2">
    <source>
        <dbReference type="Proteomes" id="UP000523196"/>
    </source>
</evidence>
<dbReference type="RefSeq" id="WP_182688647.1">
    <property type="nucleotide sequence ID" value="NZ_JACHTF010000020.1"/>
</dbReference>
<dbReference type="AlphaFoldDB" id="A0A7W3TPN8"/>
<accession>A0A7W3TPN8</accession>
<proteinExistence type="predicted"/>
<keyword evidence="2" id="KW-1185">Reference proteome</keyword>
<sequence>MAFTPGGPVPWTVPPDWARPVRESLGWGTNTLRANTTGVSFHASLRETPARAFEFEVFDEGLPWRFADALLHTASGQAMLLPVWPDLQLVGPLTSGLGSIACATDGYDFTDDGLALLWGGVNTWEVLEVATVDPGALVLASPTSQAWPRGTRLYPLRRGRVRNGLQETVRADDKGRRTVRFEVREPCAWPAAAPVATYLGHPVLEWRPDDGTDEGGSYNRLMAEVSNDLGGPAEFDLASVQLRGSSMGWHLWGRADQAAARSRLYGMRGGAVPLWVPSWKQDLRLAAPISAASTTMTVEWTGYAALGALQPNRRDLRIELRDGTVLYRRVTGVADAGATESLFLDAPLGVAVAPAQVRAISYLTLSVGPDSQEIAHYTDADGHAQVSLSFSAVVPDV</sequence>
<reference evidence="1 2" key="1">
    <citation type="submission" date="2020-08" db="EMBL/GenBank/DDBJ databases">
        <authorList>
            <person name="Xu S."/>
            <person name="Li A."/>
        </authorList>
    </citation>
    <scope>NUCLEOTIDE SEQUENCE [LARGE SCALE GENOMIC DNA]</scope>
    <source>
        <strain evidence="1 2">119BY6-57</strain>
    </source>
</reference>
<evidence type="ECO:0000313" key="1">
    <source>
        <dbReference type="EMBL" id="MBB1061879.1"/>
    </source>
</evidence>
<comment type="caution">
    <text evidence="1">The sequence shown here is derived from an EMBL/GenBank/DDBJ whole genome shotgun (WGS) entry which is preliminary data.</text>
</comment>
<protein>
    <submittedName>
        <fullName evidence="1">Uncharacterized protein</fullName>
    </submittedName>
</protein>
<dbReference type="Proteomes" id="UP000523196">
    <property type="component" value="Unassembled WGS sequence"/>
</dbReference>